<dbReference type="GO" id="GO:0000976">
    <property type="term" value="F:transcription cis-regulatory region binding"/>
    <property type="evidence" value="ECO:0007669"/>
    <property type="project" value="TreeGrafter"/>
</dbReference>
<dbReference type="InterPro" id="IPR005119">
    <property type="entry name" value="LysR_subst-bd"/>
</dbReference>
<feature type="coiled-coil region" evidence="5">
    <location>
        <begin position="68"/>
        <end position="95"/>
    </location>
</feature>
<accession>A0A1I0YCX2</accession>
<protein>
    <submittedName>
        <fullName evidence="7">Transcriptional regulator, LysR family</fullName>
    </submittedName>
</protein>
<keyword evidence="3" id="KW-0238">DNA-binding</keyword>
<reference evidence="7 8" key="1">
    <citation type="submission" date="2016-10" db="EMBL/GenBank/DDBJ databases">
        <authorList>
            <person name="de Groot N.N."/>
        </authorList>
    </citation>
    <scope>NUCLEOTIDE SEQUENCE [LARGE SCALE GENOMIC DNA]</scope>
    <source>
        <strain evidence="7 8">CGMCC 1.3702</strain>
    </source>
</reference>
<dbReference type="PANTHER" id="PTHR30126:SF78">
    <property type="entry name" value="HTH LYSR-TYPE DOMAIN-CONTAINING PROTEIN"/>
    <property type="match status" value="1"/>
</dbReference>
<dbReference type="SUPFAM" id="SSF46785">
    <property type="entry name" value="Winged helix' DNA-binding domain"/>
    <property type="match status" value="1"/>
</dbReference>
<dbReference type="Gene3D" id="3.40.190.290">
    <property type="match status" value="1"/>
</dbReference>
<sequence>MNEKDWELLLTLYDKGTITKTAQKLYISQPALTYRINQIEKTFHVKIIHRGNKGVIFTNEGEYLVSYARKMINELRKTEDNLKNMKENVQGILRIGISSNFALYQLPLLLEGFLSKYPNVEISLTTGWSTNILNKLQSEEIHVAIIRGDHNWIGEQLVLKRETLCVASRERIGLDDLPNLNLIRYQTDFHLKNTFDEWWQSRFNVPPNVTMEVDRIETCKELVKKGLGYALFPSISLKKEDNLHTMDLTIDNKKILRETWLLYRKELLDLNVINAFVTFINDYYQL</sequence>
<dbReference type="PANTHER" id="PTHR30126">
    <property type="entry name" value="HTH-TYPE TRANSCRIPTIONAL REGULATOR"/>
    <property type="match status" value="1"/>
</dbReference>
<evidence type="ECO:0000256" key="4">
    <source>
        <dbReference type="ARBA" id="ARBA00023163"/>
    </source>
</evidence>
<dbReference type="GO" id="GO:0003700">
    <property type="term" value="F:DNA-binding transcription factor activity"/>
    <property type="evidence" value="ECO:0007669"/>
    <property type="project" value="InterPro"/>
</dbReference>
<evidence type="ECO:0000256" key="1">
    <source>
        <dbReference type="ARBA" id="ARBA00009437"/>
    </source>
</evidence>
<proteinExistence type="inferred from homology"/>
<keyword evidence="5" id="KW-0175">Coiled coil</keyword>
<dbReference type="Pfam" id="PF03466">
    <property type="entry name" value="LysR_substrate"/>
    <property type="match status" value="1"/>
</dbReference>
<dbReference type="Gene3D" id="1.10.10.10">
    <property type="entry name" value="Winged helix-like DNA-binding domain superfamily/Winged helix DNA-binding domain"/>
    <property type="match status" value="1"/>
</dbReference>
<dbReference type="PROSITE" id="PS50931">
    <property type="entry name" value="HTH_LYSR"/>
    <property type="match status" value="1"/>
</dbReference>
<dbReference type="SUPFAM" id="SSF53850">
    <property type="entry name" value="Periplasmic binding protein-like II"/>
    <property type="match status" value="1"/>
</dbReference>
<dbReference type="RefSeq" id="WP_090237144.1">
    <property type="nucleotide sequence ID" value="NZ_FOJW01000007.1"/>
</dbReference>
<evidence type="ECO:0000259" key="6">
    <source>
        <dbReference type="PROSITE" id="PS50931"/>
    </source>
</evidence>
<dbReference type="OrthoDB" id="107670at2"/>
<evidence type="ECO:0000313" key="7">
    <source>
        <dbReference type="EMBL" id="SFB10340.1"/>
    </source>
</evidence>
<gene>
    <name evidence="7" type="ORF">SAMN04488072_10716</name>
</gene>
<feature type="domain" description="HTH lysR-type" evidence="6">
    <location>
        <begin position="1"/>
        <end position="58"/>
    </location>
</feature>
<dbReference type="AlphaFoldDB" id="A0A1I0YCX2"/>
<dbReference type="InterPro" id="IPR036388">
    <property type="entry name" value="WH-like_DNA-bd_sf"/>
</dbReference>
<evidence type="ECO:0000256" key="5">
    <source>
        <dbReference type="SAM" id="Coils"/>
    </source>
</evidence>
<evidence type="ECO:0000256" key="2">
    <source>
        <dbReference type="ARBA" id="ARBA00023015"/>
    </source>
</evidence>
<evidence type="ECO:0000256" key="3">
    <source>
        <dbReference type="ARBA" id="ARBA00023125"/>
    </source>
</evidence>
<dbReference type="EMBL" id="FOJW01000007">
    <property type="protein sequence ID" value="SFB10340.1"/>
    <property type="molecule type" value="Genomic_DNA"/>
</dbReference>
<dbReference type="InterPro" id="IPR036390">
    <property type="entry name" value="WH_DNA-bd_sf"/>
</dbReference>
<dbReference type="Proteomes" id="UP000198642">
    <property type="component" value="Unassembled WGS sequence"/>
</dbReference>
<dbReference type="CDD" id="cd05466">
    <property type="entry name" value="PBP2_LTTR_substrate"/>
    <property type="match status" value="1"/>
</dbReference>
<evidence type="ECO:0000313" key="8">
    <source>
        <dbReference type="Proteomes" id="UP000198642"/>
    </source>
</evidence>
<dbReference type="Pfam" id="PF00126">
    <property type="entry name" value="HTH_1"/>
    <property type="match status" value="1"/>
</dbReference>
<keyword evidence="4" id="KW-0804">Transcription</keyword>
<dbReference type="STRING" id="237679.SAMN04488072_10716"/>
<dbReference type="InterPro" id="IPR000847">
    <property type="entry name" value="LysR_HTH_N"/>
</dbReference>
<keyword evidence="8" id="KW-1185">Reference proteome</keyword>
<name>A0A1I0YCX2_9BACI</name>
<keyword evidence="2" id="KW-0805">Transcription regulation</keyword>
<comment type="similarity">
    <text evidence="1">Belongs to the LysR transcriptional regulatory family.</text>
</comment>
<organism evidence="7 8">
    <name type="scientific">Lentibacillus halodurans</name>
    <dbReference type="NCBI Taxonomy" id="237679"/>
    <lineage>
        <taxon>Bacteria</taxon>
        <taxon>Bacillati</taxon>
        <taxon>Bacillota</taxon>
        <taxon>Bacilli</taxon>
        <taxon>Bacillales</taxon>
        <taxon>Bacillaceae</taxon>
        <taxon>Lentibacillus</taxon>
    </lineage>
</organism>